<proteinExistence type="predicted"/>
<dbReference type="SMART" id="SM00829">
    <property type="entry name" value="PKS_ER"/>
    <property type="match status" value="1"/>
</dbReference>
<keyword evidence="3" id="KW-1185">Reference proteome</keyword>
<protein>
    <submittedName>
        <fullName evidence="2">NAD(P)-dependent alcohol dehydrogenase</fullName>
    </submittedName>
</protein>
<accession>A0ABP8KUC3</accession>
<sequence length="326" mass="35704">MKAAFRSTYGSPDVLQIRETDKPIPGDNDVLIRVVAATVNRTDCGILWGKPFIIRFFTGLFTPALSITGTDFAGQIEAVGKNVTAFKVGDRVWGFQDNGLASHAQYMTLAADKAITTIPDQFTYEQAAASPEGAHYAYNFINKVDLKPGQRVLVNGATGAIGSAAVQLLKYFGAEVTAVCNTKNLALVKSLGADRVIDYMTEDFTKDRQQYHFVFDTVGKSSFGQCKPLLLPGGIYSSSELGPNWENIYLPLTTALAGQLPGRQGTKKVLFPIPSDIKRSLTLLNRLMEQKQFKPVIDRTYPLEDIAEAYRFVASGQKTGNVVIRM</sequence>
<dbReference type="InterPro" id="IPR050700">
    <property type="entry name" value="YIM1/Zinc_Alcohol_DH_Fams"/>
</dbReference>
<evidence type="ECO:0000259" key="1">
    <source>
        <dbReference type="SMART" id="SM00829"/>
    </source>
</evidence>
<dbReference type="RefSeq" id="WP_345270438.1">
    <property type="nucleotide sequence ID" value="NZ_BAABHB010000013.1"/>
</dbReference>
<dbReference type="InterPro" id="IPR013154">
    <property type="entry name" value="ADH-like_N"/>
</dbReference>
<dbReference type="Pfam" id="PF13602">
    <property type="entry name" value="ADH_zinc_N_2"/>
    <property type="match status" value="1"/>
</dbReference>
<gene>
    <name evidence="2" type="ORF">GCM10023187_46350</name>
</gene>
<reference evidence="3" key="1">
    <citation type="journal article" date="2019" name="Int. J. Syst. Evol. Microbiol.">
        <title>The Global Catalogue of Microorganisms (GCM) 10K type strain sequencing project: providing services to taxonomists for standard genome sequencing and annotation.</title>
        <authorList>
            <consortium name="The Broad Institute Genomics Platform"/>
            <consortium name="The Broad Institute Genome Sequencing Center for Infectious Disease"/>
            <person name="Wu L."/>
            <person name="Ma J."/>
        </authorList>
    </citation>
    <scope>NUCLEOTIDE SEQUENCE [LARGE SCALE GENOMIC DNA]</scope>
    <source>
        <strain evidence="3">JCM 17925</strain>
    </source>
</reference>
<dbReference type="Gene3D" id="3.40.50.720">
    <property type="entry name" value="NAD(P)-binding Rossmann-like Domain"/>
    <property type="match status" value="1"/>
</dbReference>
<dbReference type="InterPro" id="IPR011032">
    <property type="entry name" value="GroES-like_sf"/>
</dbReference>
<dbReference type="InterPro" id="IPR020843">
    <property type="entry name" value="ER"/>
</dbReference>
<dbReference type="Gene3D" id="3.90.180.10">
    <property type="entry name" value="Medium-chain alcohol dehydrogenases, catalytic domain"/>
    <property type="match status" value="1"/>
</dbReference>
<organism evidence="2 3">
    <name type="scientific">Nibrella viscosa</name>
    <dbReference type="NCBI Taxonomy" id="1084524"/>
    <lineage>
        <taxon>Bacteria</taxon>
        <taxon>Pseudomonadati</taxon>
        <taxon>Bacteroidota</taxon>
        <taxon>Cytophagia</taxon>
        <taxon>Cytophagales</taxon>
        <taxon>Spirosomataceae</taxon>
        <taxon>Nibrella</taxon>
    </lineage>
</organism>
<evidence type="ECO:0000313" key="2">
    <source>
        <dbReference type="EMBL" id="GAA4415664.1"/>
    </source>
</evidence>
<dbReference type="PANTHER" id="PTHR11695:SF294">
    <property type="entry name" value="RETICULON-4-INTERACTING PROTEIN 1, MITOCHONDRIAL"/>
    <property type="match status" value="1"/>
</dbReference>
<dbReference type="PANTHER" id="PTHR11695">
    <property type="entry name" value="ALCOHOL DEHYDROGENASE RELATED"/>
    <property type="match status" value="1"/>
</dbReference>
<feature type="domain" description="Enoyl reductase (ER)" evidence="1">
    <location>
        <begin position="10"/>
        <end position="324"/>
    </location>
</feature>
<dbReference type="EMBL" id="BAABHB010000013">
    <property type="protein sequence ID" value="GAA4415664.1"/>
    <property type="molecule type" value="Genomic_DNA"/>
</dbReference>
<comment type="caution">
    <text evidence="2">The sequence shown here is derived from an EMBL/GenBank/DDBJ whole genome shotgun (WGS) entry which is preliminary data.</text>
</comment>
<name>A0ABP8KUC3_9BACT</name>
<dbReference type="InterPro" id="IPR036291">
    <property type="entry name" value="NAD(P)-bd_dom_sf"/>
</dbReference>
<dbReference type="SUPFAM" id="SSF50129">
    <property type="entry name" value="GroES-like"/>
    <property type="match status" value="1"/>
</dbReference>
<dbReference type="Proteomes" id="UP001500936">
    <property type="component" value="Unassembled WGS sequence"/>
</dbReference>
<evidence type="ECO:0000313" key="3">
    <source>
        <dbReference type="Proteomes" id="UP001500936"/>
    </source>
</evidence>
<dbReference type="Pfam" id="PF08240">
    <property type="entry name" value="ADH_N"/>
    <property type="match status" value="1"/>
</dbReference>
<dbReference type="SUPFAM" id="SSF51735">
    <property type="entry name" value="NAD(P)-binding Rossmann-fold domains"/>
    <property type="match status" value="1"/>
</dbReference>
<dbReference type="CDD" id="cd08267">
    <property type="entry name" value="MDR1"/>
    <property type="match status" value="1"/>
</dbReference>